<name>A0ABM7LI43_9PSED</name>
<gene>
    <name evidence="4" type="ORF">PSm6_56980</name>
</gene>
<reference evidence="4" key="1">
    <citation type="submission" date="2020-05" db="EMBL/GenBank/DDBJ databases">
        <title>Complete genome sequence of Pseudomonas sp. Sm006.</title>
        <authorList>
            <person name="Takeuchi K."/>
            <person name="Someya N."/>
        </authorList>
    </citation>
    <scope>NUCLEOTIDE SEQUENCE</scope>
    <source>
        <strain evidence="4">Sm006</strain>
    </source>
</reference>
<dbReference type="Pfam" id="PF09834">
    <property type="entry name" value="DUF2061"/>
    <property type="match status" value="1"/>
</dbReference>
<organism evidence="4 5">
    <name type="scientific">Pseudomonas solani</name>
    <dbReference type="NCBI Taxonomy" id="2731552"/>
    <lineage>
        <taxon>Bacteria</taxon>
        <taxon>Pseudomonadati</taxon>
        <taxon>Pseudomonadota</taxon>
        <taxon>Gammaproteobacteria</taxon>
        <taxon>Pseudomonadales</taxon>
        <taxon>Pseudomonadaceae</taxon>
        <taxon>Pseudomonas</taxon>
    </lineage>
</organism>
<evidence type="ECO:0000256" key="1">
    <source>
        <dbReference type="SAM" id="MobiDB-lite"/>
    </source>
</evidence>
<evidence type="ECO:0000259" key="3">
    <source>
        <dbReference type="Pfam" id="PF09834"/>
    </source>
</evidence>
<keyword evidence="2" id="KW-0812">Transmembrane</keyword>
<sequence length="102" mass="11401">MAIRNERSTNTARSRAATPQRRQPLAKTLSFAVLHFTIAFTVAYLLTGSLLTGGLIALIEPACNTIAFYFHERVWERFGVRSAPQKGHGHGNLSHDLRRALR</sequence>
<accession>A0ABM7LI43</accession>
<dbReference type="RefSeq" id="WP_021220027.1">
    <property type="nucleotide sequence ID" value="NZ_AP023081.1"/>
</dbReference>
<feature type="transmembrane region" description="Helical" evidence="2">
    <location>
        <begin position="25"/>
        <end position="46"/>
    </location>
</feature>
<keyword evidence="5" id="KW-1185">Reference proteome</keyword>
<protein>
    <recommendedName>
        <fullName evidence="3">DUF2061 domain-containing protein</fullName>
    </recommendedName>
</protein>
<keyword evidence="2" id="KW-1133">Transmembrane helix</keyword>
<keyword evidence="2" id="KW-0472">Membrane</keyword>
<evidence type="ECO:0000313" key="5">
    <source>
        <dbReference type="Proteomes" id="UP001064896"/>
    </source>
</evidence>
<evidence type="ECO:0000313" key="4">
    <source>
        <dbReference type="EMBL" id="BCD89291.1"/>
    </source>
</evidence>
<feature type="region of interest" description="Disordered" evidence="1">
    <location>
        <begin position="1"/>
        <end position="23"/>
    </location>
</feature>
<dbReference type="EMBL" id="AP023081">
    <property type="protein sequence ID" value="BCD89291.1"/>
    <property type="molecule type" value="Genomic_DNA"/>
</dbReference>
<dbReference type="Proteomes" id="UP001064896">
    <property type="component" value="Chromosome"/>
</dbReference>
<feature type="domain" description="DUF2061" evidence="3">
    <location>
        <begin position="25"/>
        <end position="76"/>
    </location>
</feature>
<proteinExistence type="predicted"/>
<dbReference type="InterPro" id="IPR018638">
    <property type="entry name" value="DUF2061_membrane"/>
</dbReference>
<evidence type="ECO:0000256" key="2">
    <source>
        <dbReference type="SAM" id="Phobius"/>
    </source>
</evidence>